<protein>
    <submittedName>
        <fullName evidence="1">Uncharacterized protein</fullName>
    </submittedName>
</protein>
<proteinExistence type="predicted"/>
<gene>
    <name evidence="1" type="ORF">OEZ85_008897</name>
</gene>
<keyword evidence="2" id="KW-1185">Reference proteome</keyword>
<sequence>MGCSSEACRHCRQERHVEQQKSEEKSQLADNVQVGINNPTNLPYVCPTCTCARCSSNTCADPCSSSQANPPTPNKTETQVPLVPVTIDLGATPAANTEPFPAPVYQAHSTGPGVPACGKFYQYVLAAAIAHCSRGSSSNPIAVEDADISKLLQDPVATASINKVEDAFYKAHPEVAAKFQKKPLSAAAAAAAAADHEQPAAKVAKGAPEDSPGSIAAAAAAAAAAAVAAAVNKQMPPAACRIEVAVLFDHARLRQHAYKAASCCLQALV</sequence>
<name>A0ABY8TPU9_TETOB</name>
<evidence type="ECO:0000313" key="2">
    <source>
        <dbReference type="Proteomes" id="UP001244341"/>
    </source>
</evidence>
<dbReference type="EMBL" id="CP126208">
    <property type="protein sequence ID" value="WIA09498.1"/>
    <property type="molecule type" value="Genomic_DNA"/>
</dbReference>
<accession>A0ABY8TPU9</accession>
<dbReference type="Proteomes" id="UP001244341">
    <property type="component" value="Chromosome 1b"/>
</dbReference>
<organism evidence="1 2">
    <name type="scientific">Tetradesmus obliquus</name>
    <name type="common">Green alga</name>
    <name type="synonym">Acutodesmus obliquus</name>
    <dbReference type="NCBI Taxonomy" id="3088"/>
    <lineage>
        <taxon>Eukaryota</taxon>
        <taxon>Viridiplantae</taxon>
        <taxon>Chlorophyta</taxon>
        <taxon>core chlorophytes</taxon>
        <taxon>Chlorophyceae</taxon>
        <taxon>CS clade</taxon>
        <taxon>Sphaeropleales</taxon>
        <taxon>Scenedesmaceae</taxon>
        <taxon>Tetradesmus</taxon>
    </lineage>
</organism>
<reference evidence="1 2" key="1">
    <citation type="submission" date="2023-05" db="EMBL/GenBank/DDBJ databases">
        <title>A 100% complete, gapless, phased diploid assembly of the Scenedesmus obliquus UTEX 3031 genome.</title>
        <authorList>
            <person name="Biondi T.C."/>
            <person name="Hanschen E.R."/>
            <person name="Kwon T."/>
            <person name="Eng W."/>
            <person name="Kruse C.P.S."/>
            <person name="Koehler S.I."/>
            <person name="Kunde Y."/>
            <person name="Gleasner C.D."/>
            <person name="You Mak K.T."/>
            <person name="Polle J."/>
            <person name="Hovde B.T."/>
            <person name="Starkenburg S.R."/>
        </authorList>
    </citation>
    <scope>NUCLEOTIDE SEQUENCE [LARGE SCALE GENOMIC DNA]</scope>
    <source>
        <strain evidence="1 2">DOE0152z</strain>
    </source>
</reference>
<evidence type="ECO:0000313" key="1">
    <source>
        <dbReference type="EMBL" id="WIA09498.1"/>
    </source>
</evidence>